<dbReference type="InterPro" id="IPR006204">
    <property type="entry name" value="GHMP_kinase_N_dom"/>
</dbReference>
<dbReference type="GO" id="GO:0046872">
    <property type="term" value="F:metal ion binding"/>
    <property type="evidence" value="ECO:0007669"/>
    <property type="project" value="UniProtKB-KW"/>
</dbReference>
<dbReference type="GO" id="GO:0005829">
    <property type="term" value="C:cytosol"/>
    <property type="evidence" value="ECO:0007669"/>
    <property type="project" value="TreeGrafter"/>
</dbReference>
<dbReference type="GO" id="GO:0006012">
    <property type="term" value="P:galactose metabolic process"/>
    <property type="evidence" value="ECO:0007669"/>
    <property type="project" value="InterPro"/>
</dbReference>
<evidence type="ECO:0000313" key="13">
    <source>
        <dbReference type="Proteomes" id="UP000027135"/>
    </source>
</evidence>
<feature type="domain" description="Galactokinase N-terminal" evidence="11">
    <location>
        <begin position="19"/>
        <end position="66"/>
    </location>
</feature>
<dbReference type="GO" id="GO:0004335">
    <property type="term" value="F:galactokinase activity"/>
    <property type="evidence" value="ECO:0007669"/>
    <property type="project" value="InterPro"/>
</dbReference>
<evidence type="ECO:0000256" key="2">
    <source>
        <dbReference type="ARBA" id="ARBA00022679"/>
    </source>
</evidence>
<accession>A0A067RU16</accession>
<dbReference type="PIRSF" id="PIRSF000530">
    <property type="entry name" value="Galactokinase"/>
    <property type="match status" value="1"/>
</dbReference>
<dbReference type="InterPro" id="IPR036554">
    <property type="entry name" value="GHMP_kinase_C_sf"/>
</dbReference>
<dbReference type="GO" id="GO:0005524">
    <property type="term" value="F:ATP binding"/>
    <property type="evidence" value="ECO:0007669"/>
    <property type="project" value="UniProtKB-KW"/>
</dbReference>
<keyword evidence="8" id="KW-0119">Carbohydrate metabolism</keyword>
<dbReference type="EMBL" id="KK852421">
    <property type="protein sequence ID" value="KDR24305.1"/>
    <property type="molecule type" value="Genomic_DNA"/>
</dbReference>
<dbReference type="PROSITE" id="PS00627">
    <property type="entry name" value="GHMP_KINASES_ATP"/>
    <property type="match status" value="1"/>
</dbReference>
<dbReference type="OrthoDB" id="275179at2759"/>
<dbReference type="Proteomes" id="UP000027135">
    <property type="component" value="Unassembled WGS sequence"/>
</dbReference>
<dbReference type="PANTHER" id="PTHR10457">
    <property type="entry name" value="MEVALONATE KINASE/GALACTOKINASE"/>
    <property type="match status" value="1"/>
</dbReference>
<evidence type="ECO:0000256" key="3">
    <source>
        <dbReference type="ARBA" id="ARBA00022723"/>
    </source>
</evidence>
<evidence type="ECO:0000313" key="12">
    <source>
        <dbReference type="EMBL" id="KDR24305.1"/>
    </source>
</evidence>
<keyword evidence="4" id="KW-0547">Nucleotide-binding</keyword>
<evidence type="ECO:0000256" key="8">
    <source>
        <dbReference type="ARBA" id="ARBA00023277"/>
    </source>
</evidence>
<dbReference type="InterPro" id="IPR006206">
    <property type="entry name" value="Mevalonate/galactokinase"/>
</dbReference>
<dbReference type="Gene3D" id="3.30.230.10">
    <property type="match status" value="1"/>
</dbReference>
<dbReference type="InterPro" id="IPR020568">
    <property type="entry name" value="Ribosomal_Su5_D2-typ_SF"/>
</dbReference>
<keyword evidence="7" id="KW-0460">Magnesium</keyword>
<evidence type="ECO:0000256" key="6">
    <source>
        <dbReference type="ARBA" id="ARBA00022840"/>
    </source>
</evidence>
<dbReference type="PANTHER" id="PTHR10457:SF7">
    <property type="entry name" value="GALACTOKINASE-RELATED"/>
    <property type="match status" value="1"/>
</dbReference>
<comment type="similarity">
    <text evidence="1">Belongs to the GHMP kinase family. GalK subfamily.</text>
</comment>
<keyword evidence="3" id="KW-0479">Metal-binding</keyword>
<evidence type="ECO:0000256" key="7">
    <source>
        <dbReference type="ARBA" id="ARBA00022842"/>
    </source>
</evidence>
<evidence type="ECO:0000259" key="11">
    <source>
        <dbReference type="Pfam" id="PF10509"/>
    </source>
</evidence>
<feature type="domain" description="GHMP kinase C-terminal" evidence="10">
    <location>
        <begin position="289"/>
        <end position="371"/>
    </location>
</feature>
<dbReference type="Gene3D" id="3.30.70.890">
    <property type="entry name" value="GHMP kinase, C-terminal domain"/>
    <property type="match status" value="1"/>
</dbReference>
<keyword evidence="13" id="KW-1185">Reference proteome</keyword>
<reference evidence="12 13" key="1">
    <citation type="journal article" date="2014" name="Nat. Commun.">
        <title>Molecular traces of alternative social organization in a termite genome.</title>
        <authorList>
            <person name="Terrapon N."/>
            <person name="Li C."/>
            <person name="Robertson H.M."/>
            <person name="Ji L."/>
            <person name="Meng X."/>
            <person name="Booth W."/>
            <person name="Chen Z."/>
            <person name="Childers C.P."/>
            <person name="Glastad K.M."/>
            <person name="Gokhale K."/>
            <person name="Gowin J."/>
            <person name="Gronenberg W."/>
            <person name="Hermansen R.A."/>
            <person name="Hu H."/>
            <person name="Hunt B.G."/>
            <person name="Huylmans A.K."/>
            <person name="Khalil S.M."/>
            <person name="Mitchell R.D."/>
            <person name="Munoz-Torres M.C."/>
            <person name="Mustard J.A."/>
            <person name="Pan H."/>
            <person name="Reese J.T."/>
            <person name="Scharf M.E."/>
            <person name="Sun F."/>
            <person name="Vogel H."/>
            <person name="Xiao J."/>
            <person name="Yang W."/>
            <person name="Yang Z."/>
            <person name="Yang Z."/>
            <person name="Zhou J."/>
            <person name="Zhu J."/>
            <person name="Brent C.S."/>
            <person name="Elsik C.G."/>
            <person name="Goodisman M.A."/>
            <person name="Liberles D.A."/>
            <person name="Roe R.M."/>
            <person name="Vargo E.L."/>
            <person name="Vilcinskas A."/>
            <person name="Wang J."/>
            <person name="Bornberg-Bauer E."/>
            <person name="Korb J."/>
            <person name="Zhang G."/>
            <person name="Liebig J."/>
        </authorList>
    </citation>
    <scope>NUCLEOTIDE SEQUENCE [LARGE SCALE GENOMIC DNA]</scope>
    <source>
        <tissue evidence="12">Whole organism</tissue>
    </source>
</reference>
<dbReference type="eggNOG" id="KOG0631">
    <property type="taxonomic scope" value="Eukaryota"/>
</dbReference>
<keyword evidence="2" id="KW-0808">Transferase</keyword>
<protein>
    <submittedName>
        <fullName evidence="12">Galactokinase</fullName>
    </submittedName>
</protein>
<dbReference type="InterPro" id="IPR006203">
    <property type="entry name" value="GHMP_knse_ATP-bd_CS"/>
</dbReference>
<gene>
    <name evidence="12" type="ORF">L798_06767</name>
</gene>
<organism evidence="12 13">
    <name type="scientific">Zootermopsis nevadensis</name>
    <name type="common">Dampwood termite</name>
    <dbReference type="NCBI Taxonomy" id="136037"/>
    <lineage>
        <taxon>Eukaryota</taxon>
        <taxon>Metazoa</taxon>
        <taxon>Ecdysozoa</taxon>
        <taxon>Arthropoda</taxon>
        <taxon>Hexapoda</taxon>
        <taxon>Insecta</taxon>
        <taxon>Pterygota</taxon>
        <taxon>Neoptera</taxon>
        <taxon>Polyneoptera</taxon>
        <taxon>Dictyoptera</taxon>
        <taxon>Blattodea</taxon>
        <taxon>Blattoidea</taxon>
        <taxon>Termitoidae</taxon>
        <taxon>Termopsidae</taxon>
        <taxon>Zootermopsis</taxon>
    </lineage>
</organism>
<dbReference type="SUPFAM" id="SSF54211">
    <property type="entry name" value="Ribosomal protein S5 domain 2-like"/>
    <property type="match status" value="1"/>
</dbReference>
<evidence type="ECO:0000259" key="10">
    <source>
        <dbReference type="Pfam" id="PF08544"/>
    </source>
</evidence>
<dbReference type="PROSITE" id="PS00106">
    <property type="entry name" value="GALACTOKINASE"/>
    <property type="match status" value="1"/>
</dbReference>
<dbReference type="NCBIfam" id="TIGR00131">
    <property type="entry name" value="gal_kin"/>
    <property type="match status" value="1"/>
</dbReference>
<evidence type="ECO:0000256" key="4">
    <source>
        <dbReference type="ARBA" id="ARBA00022741"/>
    </source>
</evidence>
<dbReference type="FunFam" id="3.30.70.890:FF:000001">
    <property type="entry name" value="Galactokinase"/>
    <property type="match status" value="1"/>
</dbReference>
<keyword evidence="5 12" id="KW-0418">Kinase</keyword>
<dbReference type="InterPro" id="IPR019539">
    <property type="entry name" value="GalKase_N"/>
</dbReference>
<dbReference type="InterPro" id="IPR014721">
    <property type="entry name" value="Ribsml_uS5_D2-typ_fold_subgr"/>
</dbReference>
<sequence>MACKFGSEHDLIKAAVNIFMKEFKGQVPEVAACAPGRVNLIGDHTDYNDGFVFPMALPLLTVIVGKKNDADKCVVVTEAKDADKPVKVEFSVPTTGSLAPGTPKWANYVKGIVQYFKGTVVGFNAVIVTSVPIGGGLSSSASLEVSLYTFLEALTGETDTLRKDKALLCQKAEHEFAKMPCGIMDQFISVMGQAGTALLIDCRSMQETAIPITDPEIAVIITNSNVKRSLASSAYAERRAQCQAAAKALGKSSLRDANENEIDGLREKDPLLYKRAKHVVTENKRTEQAAEALKAGDLQKFGELMVASHESLKTDYEVSCKELDELVAAALEVDGVLGSRMTGGGFGGCTVTLAPKKTAENVIANMKKKYEGEPVFYIMEPAEGTRVLTIPK</sequence>
<dbReference type="InterPro" id="IPR019741">
    <property type="entry name" value="Galactokinase_CS"/>
</dbReference>
<proteinExistence type="inferred from homology"/>
<dbReference type="Pfam" id="PF00288">
    <property type="entry name" value="GHMP_kinases_N"/>
    <property type="match status" value="1"/>
</dbReference>
<dbReference type="OMA" id="VMPCAIN"/>
<dbReference type="PRINTS" id="PR00959">
    <property type="entry name" value="MEVGALKINASE"/>
</dbReference>
<dbReference type="InterPro" id="IPR013750">
    <property type="entry name" value="GHMP_kinase_C_dom"/>
</dbReference>
<dbReference type="InterPro" id="IPR000705">
    <property type="entry name" value="Galactokinase"/>
</dbReference>
<evidence type="ECO:0000256" key="5">
    <source>
        <dbReference type="ARBA" id="ARBA00022777"/>
    </source>
</evidence>
<dbReference type="AlphaFoldDB" id="A0A067RU16"/>
<dbReference type="SUPFAM" id="SSF55060">
    <property type="entry name" value="GHMP Kinase, C-terminal domain"/>
    <property type="match status" value="1"/>
</dbReference>
<dbReference type="FunFam" id="3.30.230.10:FF:000040">
    <property type="entry name" value="Galactokinase 1"/>
    <property type="match status" value="1"/>
</dbReference>
<name>A0A067RU16_ZOONE</name>
<dbReference type="InParanoid" id="A0A067RU16"/>
<keyword evidence="6" id="KW-0067">ATP-binding</keyword>
<dbReference type="Pfam" id="PF08544">
    <property type="entry name" value="GHMP_kinases_C"/>
    <property type="match status" value="1"/>
</dbReference>
<evidence type="ECO:0000259" key="9">
    <source>
        <dbReference type="Pfam" id="PF00288"/>
    </source>
</evidence>
<feature type="domain" description="GHMP kinase N-terminal" evidence="9">
    <location>
        <begin position="107"/>
        <end position="193"/>
    </location>
</feature>
<dbReference type="Pfam" id="PF10509">
    <property type="entry name" value="GalKase_gal_bdg"/>
    <property type="match status" value="1"/>
</dbReference>
<evidence type="ECO:0000256" key="1">
    <source>
        <dbReference type="ARBA" id="ARBA00006566"/>
    </source>
</evidence>
<dbReference type="PRINTS" id="PR00473">
    <property type="entry name" value="GALCTOKINASE"/>
</dbReference>
<dbReference type="STRING" id="136037.A0A067RU16"/>